<evidence type="ECO:0000313" key="4">
    <source>
        <dbReference type="Proteomes" id="UP000280455"/>
    </source>
</evidence>
<evidence type="ECO:0000313" key="3">
    <source>
        <dbReference type="EMBL" id="AZE26852.1"/>
    </source>
</evidence>
<dbReference type="Gene3D" id="3.40.190.10">
    <property type="entry name" value="Periplasmic binding protein-like II"/>
    <property type="match status" value="1"/>
</dbReference>
<dbReference type="GO" id="GO:0015871">
    <property type="term" value="P:choline transport"/>
    <property type="evidence" value="ECO:0007669"/>
    <property type="project" value="InterPro"/>
</dbReference>
<evidence type="ECO:0000259" key="2">
    <source>
        <dbReference type="Pfam" id="PF04069"/>
    </source>
</evidence>
<dbReference type="Gene3D" id="3.40.190.100">
    <property type="entry name" value="Glycine betaine-binding periplasmic protein, domain 2"/>
    <property type="match status" value="1"/>
</dbReference>
<dbReference type="AlphaFoldDB" id="A0AAD1E3L7"/>
<dbReference type="CDD" id="cd13640">
    <property type="entry name" value="PBP2_ChoX"/>
    <property type="match status" value="1"/>
</dbReference>
<dbReference type="GO" id="GO:0022857">
    <property type="term" value="F:transmembrane transporter activity"/>
    <property type="evidence" value="ECO:0007669"/>
    <property type="project" value="InterPro"/>
</dbReference>
<accession>A0AAD1E3L7</accession>
<organism evidence="3 4">
    <name type="scientific">Pseudomonas chlororaphis subsp. aureofaciens</name>
    <dbReference type="NCBI Taxonomy" id="587851"/>
    <lineage>
        <taxon>Bacteria</taxon>
        <taxon>Pseudomonadati</taxon>
        <taxon>Pseudomonadota</taxon>
        <taxon>Gammaproteobacteria</taxon>
        <taxon>Pseudomonadales</taxon>
        <taxon>Pseudomonadaceae</taxon>
        <taxon>Pseudomonas</taxon>
    </lineage>
</organism>
<protein>
    <submittedName>
        <fullName evidence="3">Glycine betaine/L-proline transport substrate-binding protein ProX</fullName>
    </submittedName>
</protein>
<gene>
    <name evidence="3" type="ORF">C4K07_0029</name>
</gene>
<sequence length="314" mass="34115">MQRLSTAVTAALLALGSASIPALAWAEQGCETVKMADPGWSDIAATNAIAGFLLDGMGYKAKVDTLAVPITFGGLKDGQVDVFLGNWMPAQQGFYDKFVANGDVTQLAKNLDGTEFTLAVPDYVWDAGVHDFNDLNKYAELHPKEVDKKLYGIGSGAPANLSLQEIIKKNDFDLGQWKLIESSEQAMLAEVSRAVKRQKFVTFLGWTPHPMNVQLKMRYLKGGEKYFGDTGSVYTLTRKGYAQACPNVGKLLSNLSFTQDMENSIMAEVANKKVSNLDAAKAWIKANPAVLDKWLDGVKTLDGKDALPAVQAKL</sequence>
<proteinExistence type="predicted"/>
<dbReference type="InterPro" id="IPR017783">
    <property type="entry name" value="ABC_choline_sub-bd"/>
</dbReference>
<dbReference type="GO" id="GO:0033265">
    <property type="term" value="F:choline binding"/>
    <property type="evidence" value="ECO:0007669"/>
    <property type="project" value="InterPro"/>
</dbReference>
<reference evidence="3 4" key="1">
    <citation type="submission" date="2018-03" db="EMBL/GenBank/DDBJ databases">
        <title>Diversity of phytobeneficial traits revealed by whole-genome analysis of worldwide-isolated phenazine-producing Pseudomonas spp.</title>
        <authorList>
            <person name="Biessy A."/>
            <person name="Novinscak A."/>
            <person name="Blom J."/>
            <person name="Leger G."/>
            <person name="Thomashow L.S."/>
            <person name="Cazorla F.M."/>
            <person name="Josic D."/>
            <person name="Filion M."/>
        </authorList>
    </citation>
    <scope>NUCLEOTIDE SEQUENCE [LARGE SCALE GENOMIC DNA]</scope>
    <source>
        <strain evidence="3 4">ChPhzS24</strain>
    </source>
</reference>
<feature type="chain" id="PRO_5042279901" evidence="1">
    <location>
        <begin position="25"/>
        <end position="314"/>
    </location>
</feature>
<dbReference type="RefSeq" id="WP_038635673.1">
    <property type="nucleotide sequence ID" value="NZ_CP027747.1"/>
</dbReference>
<dbReference type="EMBL" id="CP027750">
    <property type="protein sequence ID" value="AZE26852.1"/>
    <property type="molecule type" value="Genomic_DNA"/>
</dbReference>
<dbReference type="SUPFAM" id="SSF53850">
    <property type="entry name" value="Periplasmic binding protein-like II"/>
    <property type="match status" value="1"/>
</dbReference>
<dbReference type="NCBIfam" id="TIGR03414">
    <property type="entry name" value="ABC_choline_bnd"/>
    <property type="match status" value="1"/>
</dbReference>
<keyword evidence="1" id="KW-0732">Signal</keyword>
<name>A0AAD1E3L7_9PSED</name>
<dbReference type="InterPro" id="IPR007210">
    <property type="entry name" value="ABC_Gly_betaine_transp_sub-bd"/>
</dbReference>
<dbReference type="GO" id="GO:0043190">
    <property type="term" value="C:ATP-binding cassette (ABC) transporter complex"/>
    <property type="evidence" value="ECO:0007669"/>
    <property type="project" value="InterPro"/>
</dbReference>
<feature type="signal peptide" evidence="1">
    <location>
        <begin position="1"/>
        <end position="24"/>
    </location>
</feature>
<dbReference type="Proteomes" id="UP000280455">
    <property type="component" value="Chromosome"/>
</dbReference>
<feature type="domain" description="ABC-type glycine betaine transport system substrate-binding" evidence="2">
    <location>
        <begin position="32"/>
        <end position="285"/>
    </location>
</feature>
<evidence type="ECO:0000256" key="1">
    <source>
        <dbReference type="SAM" id="SignalP"/>
    </source>
</evidence>
<dbReference type="Pfam" id="PF04069">
    <property type="entry name" value="OpuAC"/>
    <property type="match status" value="1"/>
</dbReference>
<dbReference type="GO" id="GO:0042597">
    <property type="term" value="C:periplasmic space"/>
    <property type="evidence" value="ECO:0007669"/>
    <property type="project" value="InterPro"/>
</dbReference>